<feature type="region of interest" description="Disordered" evidence="1">
    <location>
        <begin position="43"/>
        <end position="64"/>
    </location>
</feature>
<evidence type="ECO:0000256" key="1">
    <source>
        <dbReference type="SAM" id="MobiDB-lite"/>
    </source>
</evidence>
<dbReference type="GO" id="GO:0016301">
    <property type="term" value="F:kinase activity"/>
    <property type="evidence" value="ECO:0007669"/>
    <property type="project" value="UniProtKB-KW"/>
</dbReference>
<keyword evidence="3" id="KW-1185">Reference proteome</keyword>
<accession>S9QUD4</accession>
<evidence type="ECO:0000313" key="2">
    <source>
        <dbReference type="EMBL" id="EPX64934.1"/>
    </source>
</evidence>
<dbReference type="RefSeq" id="WP_002622198.1">
    <property type="nucleotide sequence ID" value="NZ_ANAH02000001.1"/>
</dbReference>
<evidence type="ECO:0000313" key="3">
    <source>
        <dbReference type="Proteomes" id="UP000011682"/>
    </source>
</evidence>
<comment type="caution">
    <text evidence="2">The sequence shown here is derived from an EMBL/GenBank/DDBJ whole genome shotgun (WGS) entry which is preliminary data.</text>
</comment>
<reference evidence="2" key="1">
    <citation type="submission" date="2013-05" db="EMBL/GenBank/DDBJ databases">
        <title>Genome assembly of Cystobacter fuscus DSM 2262.</title>
        <authorList>
            <person name="Sharma G."/>
            <person name="Khatri I."/>
            <person name="Kaur C."/>
            <person name="Mayilraj S."/>
            <person name="Subramanian S."/>
        </authorList>
    </citation>
    <scope>NUCLEOTIDE SEQUENCE [LARGE SCALE GENOMIC DNA]</scope>
    <source>
        <strain evidence="2">DSM 2262</strain>
    </source>
</reference>
<dbReference type="EMBL" id="ANAH02000001">
    <property type="protein sequence ID" value="EPX64934.1"/>
    <property type="molecule type" value="Genomic_DNA"/>
</dbReference>
<organism evidence="2 3">
    <name type="scientific">Cystobacter fuscus (strain ATCC 25194 / DSM 2262 / NBRC 100088 / M29)</name>
    <dbReference type="NCBI Taxonomy" id="1242864"/>
    <lineage>
        <taxon>Bacteria</taxon>
        <taxon>Pseudomonadati</taxon>
        <taxon>Myxococcota</taxon>
        <taxon>Myxococcia</taxon>
        <taxon>Myxococcales</taxon>
        <taxon>Cystobacterineae</taxon>
        <taxon>Archangiaceae</taxon>
        <taxon>Cystobacter</taxon>
    </lineage>
</organism>
<name>S9QUD4_CYSF2</name>
<dbReference type="Proteomes" id="UP000011682">
    <property type="component" value="Unassembled WGS sequence"/>
</dbReference>
<proteinExistence type="predicted"/>
<gene>
    <name evidence="2" type="ORF">D187_000357</name>
</gene>
<sequence length="64" mass="6683">MRAELAHFAETCQLTPEAFRHELFHLVKDEPEIAVDVGLALAATPTPGGNAEGGESQEGGPPAT</sequence>
<protein>
    <submittedName>
        <fullName evidence="2">6-phosphofructokinase</fullName>
    </submittedName>
</protein>
<dbReference type="AlphaFoldDB" id="S9QUD4"/>